<dbReference type="STRING" id="312017.I7M0I7"/>
<sequence>MIEQSQIIKQINQFLSGARKKDKLDKSEELLSLFQYVCIFFTRKEEKRNILINQNKYKNIQKKTRDQIYKKLKMNDNDFQFENNIDDFQTHIHIRVEQRRGRKCFTTVEGIPPEFDYEKIMKYWKKWLSCNATIVEEDEGKKVIKLNGDHRNQIQQFLSEEGIAAVDNITIHGI</sequence>
<organism evidence="4 5">
    <name type="scientific">Tetrahymena thermophila (strain SB210)</name>
    <dbReference type="NCBI Taxonomy" id="312017"/>
    <lineage>
        <taxon>Eukaryota</taxon>
        <taxon>Sar</taxon>
        <taxon>Alveolata</taxon>
        <taxon>Ciliophora</taxon>
        <taxon>Intramacronucleata</taxon>
        <taxon>Oligohymenophorea</taxon>
        <taxon>Hymenostomatida</taxon>
        <taxon>Tetrahymenina</taxon>
        <taxon>Tetrahymenidae</taxon>
        <taxon>Tetrahymena</taxon>
    </lineage>
</organism>
<dbReference type="InterPro" id="IPR036877">
    <property type="entry name" value="SUI1_dom_sf"/>
</dbReference>
<gene>
    <name evidence="4" type="ORF">TTHERM_00538910</name>
</gene>
<evidence type="ECO:0000259" key="3">
    <source>
        <dbReference type="PROSITE" id="PS50296"/>
    </source>
</evidence>
<dbReference type="InParanoid" id="I7M0I7"/>
<dbReference type="Gene3D" id="3.30.780.10">
    <property type="entry name" value="SUI1-like domain"/>
    <property type="match status" value="1"/>
</dbReference>
<dbReference type="KEGG" id="tet:TTHERM_00538910"/>
<comment type="similarity">
    <text evidence="1">Belongs to the SUI1 family.</text>
</comment>
<dbReference type="OrthoDB" id="305182at2759"/>
<evidence type="ECO:0000313" key="4">
    <source>
        <dbReference type="EMBL" id="EAR87670.3"/>
    </source>
</evidence>
<proteinExistence type="inferred from homology"/>
<dbReference type="PROSITE" id="PS50296">
    <property type="entry name" value="SUI1"/>
    <property type="match status" value="1"/>
</dbReference>
<evidence type="ECO:0000313" key="5">
    <source>
        <dbReference type="Proteomes" id="UP000009168"/>
    </source>
</evidence>
<reference evidence="5" key="1">
    <citation type="journal article" date="2006" name="PLoS Biol.">
        <title>Macronuclear genome sequence of the ciliate Tetrahymena thermophila, a model eukaryote.</title>
        <authorList>
            <person name="Eisen J.A."/>
            <person name="Coyne R.S."/>
            <person name="Wu M."/>
            <person name="Wu D."/>
            <person name="Thiagarajan M."/>
            <person name="Wortman J.R."/>
            <person name="Badger J.H."/>
            <person name="Ren Q."/>
            <person name="Amedeo P."/>
            <person name="Jones K.M."/>
            <person name="Tallon L.J."/>
            <person name="Delcher A.L."/>
            <person name="Salzberg S.L."/>
            <person name="Silva J.C."/>
            <person name="Haas B.J."/>
            <person name="Majoros W.H."/>
            <person name="Farzad M."/>
            <person name="Carlton J.M."/>
            <person name="Smith R.K. Jr."/>
            <person name="Garg J."/>
            <person name="Pearlman R.E."/>
            <person name="Karrer K.M."/>
            <person name="Sun L."/>
            <person name="Manning G."/>
            <person name="Elde N.C."/>
            <person name="Turkewitz A.P."/>
            <person name="Asai D.J."/>
            <person name="Wilkes D.E."/>
            <person name="Wang Y."/>
            <person name="Cai H."/>
            <person name="Collins K."/>
            <person name="Stewart B.A."/>
            <person name="Lee S.R."/>
            <person name="Wilamowska K."/>
            <person name="Weinberg Z."/>
            <person name="Ruzzo W.L."/>
            <person name="Wloga D."/>
            <person name="Gaertig J."/>
            <person name="Frankel J."/>
            <person name="Tsao C.-C."/>
            <person name="Gorovsky M.A."/>
            <person name="Keeling P.J."/>
            <person name="Waller R.F."/>
            <person name="Patron N.J."/>
            <person name="Cherry J.M."/>
            <person name="Stover N.A."/>
            <person name="Krieger C.J."/>
            <person name="del Toro C."/>
            <person name="Ryder H.F."/>
            <person name="Williamson S.C."/>
            <person name="Barbeau R.A."/>
            <person name="Hamilton E.P."/>
            <person name="Orias E."/>
        </authorList>
    </citation>
    <scope>NUCLEOTIDE SEQUENCE [LARGE SCALE GENOMIC DNA]</scope>
    <source>
        <strain evidence="5">SB210</strain>
    </source>
</reference>
<dbReference type="Pfam" id="PF01253">
    <property type="entry name" value="SUI1"/>
    <property type="match status" value="1"/>
</dbReference>
<feature type="domain" description="SUI1" evidence="3">
    <location>
        <begin position="92"/>
        <end position="162"/>
    </location>
</feature>
<dbReference type="RefSeq" id="XP_001007915.3">
    <property type="nucleotide sequence ID" value="XM_001007915.3"/>
</dbReference>
<keyword evidence="5" id="KW-1185">Reference proteome</keyword>
<accession>I7M0I7</accession>
<keyword evidence="2" id="KW-0648">Protein biosynthesis</keyword>
<dbReference type="GO" id="GO:0003743">
    <property type="term" value="F:translation initiation factor activity"/>
    <property type="evidence" value="ECO:0007669"/>
    <property type="project" value="UniProtKB-KW"/>
</dbReference>
<evidence type="ECO:0000256" key="1">
    <source>
        <dbReference type="ARBA" id="ARBA00005422"/>
    </source>
</evidence>
<dbReference type="CDD" id="cd11566">
    <property type="entry name" value="eIF1_SUI1"/>
    <property type="match status" value="1"/>
</dbReference>
<dbReference type="SUPFAM" id="SSF55159">
    <property type="entry name" value="eIF1-like"/>
    <property type="match status" value="1"/>
</dbReference>
<dbReference type="InterPro" id="IPR001950">
    <property type="entry name" value="SUI1"/>
</dbReference>
<keyword evidence="4" id="KW-0396">Initiation factor</keyword>
<dbReference type="GeneID" id="7839135"/>
<dbReference type="AlphaFoldDB" id="I7M0I7"/>
<dbReference type="Proteomes" id="UP000009168">
    <property type="component" value="Unassembled WGS sequence"/>
</dbReference>
<protein>
    <submittedName>
        <fullName evidence="4">Translation initiation factor SUI1</fullName>
    </submittedName>
</protein>
<dbReference type="EMBL" id="GG662849">
    <property type="protein sequence ID" value="EAR87670.3"/>
    <property type="molecule type" value="Genomic_DNA"/>
</dbReference>
<evidence type="ECO:0000256" key="2">
    <source>
        <dbReference type="ARBA" id="ARBA00022917"/>
    </source>
</evidence>
<name>I7M0I7_TETTS</name>
<dbReference type="PANTHER" id="PTHR10388">
    <property type="entry name" value="EUKARYOTIC TRANSLATION INITIATION FACTOR SUI1"/>
    <property type="match status" value="1"/>
</dbReference>
<dbReference type="InterPro" id="IPR005874">
    <property type="entry name" value="SUI1_euk"/>
</dbReference>
<dbReference type="eggNOG" id="KOG1770">
    <property type="taxonomic scope" value="Eukaryota"/>
</dbReference>
<dbReference type="FunCoup" id="I7M0I7">
    <property type="interactions" value="472"/>
</dbReference>